<dbReference type="PANTHER" id="PTHR34309">
    <property type="entry name" value="SLR1406 PROTEIN"/>
    <property type="match status" value="1"/>
</dbReference>
<dbReference type="InterPro" id="IPR038084">
    <property type="entry name" value="PduO/GlcC-like_sf"/>
</dbReference>
<dbReference type="Pfam" id="PF03928">
    <property type="entry name" value="HbpS-like"/>
    <property type="match status" value="1"/>
</dbReference>
<protein>
    <recommendedName>
        <fullName evidence="2">GlcG protein</fullName>
    </recommendedName>
</protein>
<dbReference type="SUPFAM" id="SSF143744">
    <property type="entry name" value="GlcG-like"/>
    <property type="match status" value="1"/>
</dbReference>
<sequence>MLVQKSLSLKEANRVIEAVVAAATERGSQLAVVVVDQHADFIAGCRMDGRPYRFMKAAWRKAYSAAAFDMDTSGIIKFWDRQAKEGHRGPSDWNDPMLTTLPGGMAIVSGDKMVGGI</sequence>
<reference evidence="1" key="1">
    <citation type="submission" date="2018-05" db="EMBL/GenBank/DDBJ databases">
        <authorList>
            <person name="Lanie J.A."/>
            <person name="Ng W.-L."/>
            <person name="Kazmierczak K.M."/>
            <person name="Andrzejewski T.M."/>
            <person name="Davidsen T.M."/>
            <person name="Wayne K.J."/>
            <person name="Tettelin H."/>
            <person name="Glass J.I."/>
            <person name="Rusch D."/>
            <person name="Podicherti R."/>
            <person name="Tsui H.-C.T."/>
            <person name="Winkler M.E."/>
        </authorList>
    </citation>
    <scope>NUCLEOTIDE SEQUENCE</scope>
</reference>
<dbReference type="AlphaFoldDB" id="A0A382TH17"/>
<gene>
    <name evidence="1" type="ORF">METZ01_LOCUS373926</name>
</gene>
<dbReference type="InterPro" id="IPR052517">
    <property type="entry name" value="GlcG_carb_metab_protein"/>
</dbReference>
<dbReference type="PANTHER" id="PTHR34309:SF10">
    <property type="entry name" value="SLR1406 PROTEIN"/>
    <property type="match status" value="1"/>
</dbReference>
<dbReference type="Gene3D" id="3.30.450.150">
    <property type="entry name" value="Haem-degrading domain"/>
    <property type="match status" value="1"/>
</dbReference>
<dbReference type="EMBL" id="UINC01136357">
    <property type="protein sequence ID" value="SVD21072.1"/>
    <property type="molecule type" value="Genomic_DNA"/>
</dbReference>
<proteinExistence type="predicted"/>
<dbReference type="InterPro" id="IPR005624">
    <property type="entry name" value="PduO/GlcC-like"/>
</dbReference>
<feature type="non-terminal residue" evidence="1">
    <location>
        <position position="117"/>
    </location>
</feature>
<evidence type="ECO:0000313" key="1">
    <source>
        <dbReference type="EMBL" id="SVD21072.1"/>
    </source>
</evidence>
<organism evidence="1">
    <name type="scientific">marine metagenome</name>
    <dbReference type="NCBI Taxonomy" id="408172"/>
    <lineage>
        <taxon>unclassified sequences</taxon>
        <taxon>metagenomes</taxon>
        <taxon>ecological metagenomes</taxon>
    </lineage>
</organism>
<name>A0A382TH17_9ZZZZ</name>
<accession>A0A382TH17</accession>
<evidence type="ECO:0008006" key="2">
    <source>
        <dbReference type="Google" id="ProtNLM"/>
    </source>
</evidence>